<evidence type="ECO:0000313" key="1">
    <source>
        <dbReference type="EMBL" id="CAB4037764.1"/>
    </source>
</evidence>
<accession>A0A7D9JXM7</accession>
<keyword evidence="1" id="KW-0548">Nucleotidyltransferase</keyword>
<keyword evidence="1" id="KW-0808">Transferase</keyword>
<evidence type="ECO:0000313" key="2">
    <source>
        <dbReference type="Proteomes" id="UP001152795"/>
    </source>
</evidence>
<dbReference type="Proteomes" id="UP001152795">
    <property type="component" value="Unassembled WGS sequence"/>
</dbReference>
<dbReference type="EMBL" id="CACRXK020023441">
    <property type="protein sequence ID" value="CAB4037764.1"/>
    <property type="molecule type" value="Genomic_DNA"/>
</dbReference>
<sequence>MPWYNNEIDDARKKRRKAERKWRKSRRAEDLVMFKRLKNYVTHLINKARRDFYTEFVNENSSNLFRAANKLLALKE</sequence>
<comment type="caution">
    <text evidence="1">The sequence shown here is derived from an EMBL/GenBank/DDBJ whole genome shotgun (WGS) entry which is preliminary data.</text>
</comment>
<organism evidence="1 2">
    <name type="scientific">Paramuricea clavata</name>
    <name type="common">Red gorgonian</name>
    <name type="synonym">Violescent sea-whip</name>
    <dbReference type="NCBI Taxonomy" id="317549"/>
    <lineage>
        <taxon>Eukaryota</taxon>
        <taxon>Metazoa</taxon>
        <taxon>Cnidaria</taxon>
        <taxon>Anthozoa</taxon>
        <taxon>Octocorallia</taxon>
        <taxon>Malacalcyonacea</taxon>
        <taxon>Plexauridae</taxon>
        <taxon>Paramuricea</taxon>
    </lineage>
</organism>
<keyword evidence="1" id="KW-0695">RNA-directed DNA polymerase</keyword>
<name>A0A7D9JXM7_PARCT</name>
<dbReference type="AlphaFoldDB" id="A0A7D9JXM7"/>
<gene>
    <name evidence="1" type="ORF">PACLA_8A020999</name>
</gene>
<proteinExistence type="predicted"/>
<keyword evidence="2" id="KW-1185">Reference proteome</keyword>
<reference evidence="1" key="1">
    <citation type="submission" date="2020-04" db="EMBL/GenBank/DDBJ databases">
        <authorList>
            <person name="Alioto T."/>
            <person name="Alioto T."/>
            <person name="Gomez Garrido J."/>
        </authorList>
    </citation>
    <scope>NUCLEOTIDE SEQUENCE</scope>
    <source>
        <strain evidence="1">A484AB</strain>
    </source>
</reference>
<dbReference type="GO" id="GO:0003964">
    <property type="term" value="F:RNA-directed DNA polymerase activity"/>
    <property type="evidence" value="ECO:0007669"/>
    <property type="project" value="UniProtKB-KW"/>
</dbReference>
<dbReference type="OrthoDB" id="5989102at2759"/>
<protein>
    <submittedName>
        <fullName evidence="1">RNA-directed DNA polymerase from transposon X-element</fullName>
    </submittedName>
</protein>